<accession>A0A8J4TMS9</accession>
<feature type="non-terminal residue" evidence="5">
    <location>
        <position position="275"/>
    </location>
</feature>
<dbReference type="InterPro" id="IPR003597">
    <property type="entry name" value="Ig_C1-set"/>
</dbReference>
<dbReference type="SUPFAM" id="SSF48726">
    <property type="entry name" value="Immunoglobulin"/>
    <property type="match status" value="1"/>
</dbReference>
<dbReference type="GO" id="GO:0005615">
    <property type="term" value="C:extracellular space"/>
    <property type="evidence" value="ECO:0007669"/>
    <property type="project" value="TreeGrafter"/>
</dbReference>
<dbReference type="PROSITE" id="PS50835">
    <property type="entry name" value="IG_LIKE"/>
    <property type="match status" value="1"/>
</dbReference>
<dbReference type="InterPro" id="IPR037055">
    <property type="entry name" value="MHC_I-like_Ag-recog_sf"/>
</dbReference>
<name>A0A8J4TMS9_CLAMG</name>
<comment type="caution">
    <text evidence="5">The sequence shown here is derived from an EMBL/GenBank/DDBJ whole genome shotgun (WGS) entry which is preliminary data.</text>
</comment>
<dbReference type="GO" id="GO:0009897">
    <property type="term" value="C:external side of plasma membrane"/>
    <property type="evidence" value="ECO:0007669"/>
    <property type="project" value="TreeGrafter"/>
</dbReference>
<evidence type="ECO:0000256" key="3">
    <source>
        <dbReference type="RuleBase" id="RU004439"/>
    </source>
</evidence>
<dbReference type="InterPro" id="IPR036179">
    <property type="entry name" value="Ig-like_dom_sf"/>
</dbReference>
<comment type="similarity">
    <text evidence="3">Belongs to the MHC class I family.</text>
</comment>
<dbReference type="CDD" id="cd07698">
    <property type="entry name" value="IgC1_MHC_I_alpha3"/>
    <property type="match status" value="1"/>
</dbReference>
<evidence type="ECO:0000256" key="1">
    <source>
        <dbReference type="ARBA" id="ARBA00023180"/>
    </source>
</evidence>
<organism evidence="5 6">
    <name type="scientific">Clarias magur</name>
    <name type="common">Asian catfish</name>
    <name type="synonym">Macropteronotus magur</name>
    <dbReference type="NCBI Taxonomy" id="1594786"/>
    <lineage>
        <taxon>Eukaryota</taxon>
        <taxon>Metazoa</taxon>
        <taxon>Chordata</taxon>
        <taxon>Craniata</taxon>
        <taxon>Vertebrata</taxon>
        <taxon>Euteleostomi</taxon>
        <taxon>Actinopterygii</taxon>
        <taxon>Neopterygii</taxon>
        <taxon>Teleostei</taxon>
        <taxon>Ostariophysi</taxon>
        <taxon>Siluriformes</taxon>
        <taxon>Clariidae</taxon>
        <taxon>Clarias</taxon>
    </lineage>
</organism>
<dbReference type="InterPro" id="IPR013783">
    <property type="entry name" value="Ig-like_fold"/>
</dbReference>
<dbReference type="FunFam" id="3.30.500.10:FF:000001">
    <property type="entry name" value="H-2 class I histocompatibility antigen, alpha chain"/>
    <property type="match status" value="1"/>
</dbReference>
<dbReference type="InterPro" id="IPR003006">
    <property type="entry name" value="Ig/MHC_CS"/>
</dbReference>
<keyword evidence="2" id="KW-0393">Immunoglobulin domain</keyword>
<dbReference type="InterPro" id="IPR011162">
    <property type="entry name" value="MHC_I/II-like_Ag-recog"/>
</dbReference>
<dbReference type="Pfam" id="PF07654">
    <property type="entry name" value="C1-set"/>
    <property type="match status" value="1"/>
</dbReference>
<protein>
    <submittedName>
        <fullName evidence="5">MHC class I alpha chain</fullName>
    </submittedName>
</protein>
<dbReference type="PRINTS" id="PR01638">
    <property type="entry name" value="MHCCLASSI"/>
</dbReference>
<dbReference type="PANTHER" id="PTHR16675">
    <property type="entry name" value="MHC CLASS I-RELATED"/>
    <property type="match status" value="1"/>
</dbReference>
<dbReference type="Gene3D" id="3.30.500.10">
    <property type="entry name" value="MHC class I-like antigen recognition-like"/>
    <property type="match status" value="1"/>
</dbReference>
<evidence type="ECO:0000313" key="5">
    <source>
        <dbReference type="EMBL" id="KAF5893599.1"/>
    </source>
</evidence>
<dbReference type="PANTHER" id="PTHR16675:SF237">
    <property type="entry name" value="MHC CLASS I ANTIGEN TRANSCRIPT VARIANT 1-RELATED"/>
    <property type="match status" value="1"/>
</dbReference>
<evidence type="ECO:0000256" key="2">
    <source>
        <dbReference type="ARBA" id="ARBA00023319"/>
    </source>
</evidence>
<feature type="domain" description="Ig-like" evidence="4">
    <location>
        <begin position="183"/>
        <end position="270"/>
    </location>
</feature>
<dbReference type="AlphaFoldDB" id="A0A8J4TMS9"/>
<dbReference type="SUPFAM" id="SSF54452">
    <property type="entry name" value="MHC antigen-recognition domain"/>
    <property type="match status" value="1"/>
</dbReference>
<dbReference type="Gene3D" id="2.60.40.10">
    <property type="entry name" value="Immunoglobulins"/>
    <property type="match status" value="1"/>
</dbReference>
<sequence length="275" mass="31608">THTLQYIYTAVTPGINVPEFTVVGLVDGQEFEYYDSDLKSATPKTEWIQKINNSDYWNRHTQIYQVFQKSIKTGLNMVMKNFNHTTGVHTLQWMYGCELDDDDGTTRGYMEIGYDGEDFLRLDLETKTWIPAKPGIVISEQFGEYINGLTSGGQKSYVSTSCIKRINEYVSYGRETLEKKVVPEVSVFQKHSSPSPELVCHATGFYPKTVMITWQKEVEDVHEDVELRETLPNQDGSFQKRSILKVPAEELQKHNYTCVVQHSSLEKELVREVPK</sequence>
<dbReference type="EMBL" id="QNUK01000423">
    <property type="protein sequence ID" value="KAF5893599.1"/>
    <property type="molecule type" value="Genomic_DNA"/>
</dbReference>
<keyword evidence="6" id="KW-1185">Reference proteome</keyword>
<keyword evidence="1" id="KW-0325">Glycoprotein</keyword>
<dbReference type="Pfam" id="PF00129">
    <property type="entry name" value="MHC_I"/>
    <property type="match status" value="1"/>
</dbReference>
<reference evidence="5" key="1">
    <citation type="submission" date="2020-07" db="EMBL/GenBank/DDBJ databases">
        <title>Clarias magur genome sequencing, assembly and annotation.</title>
        <authorList>
            <person name="Kushwaha B."/>
            <person name="Kumar R."/>
            <person name="Das P."/>
            <person name="Joshi C.G."/>
            <person name="Kumar D."/>
            <person name="Nagpure N.S."/>
            <person name="Pandey M."/>
            <person name="Agarwal S."/>
            <person name="Srivastava S."/>
            <person name="Singh M."/>
            <person name="Sahoo L."/>
            <person name="Jayasankar P."/>
            <person name="Meher P.K."/>
            <person name="Koringa P.G."/>
            <person name="Iquebal M.A."/>
            <person name="Das S.P."/>
            <person name="Bit A."/>
            <person name="Patnaik S."/>
            <person name="Patel N."/>
            <person name="Shah T.M."/>
            <person name="Hinsu A."/>
            <person name="Jena J.K."/>
        </authorList>
    </citation>
    <scope>NUCLEOTIDE SEQUENCE</scope>
    <source>
        <strain evidence="5">CIFAMagur01</strain>
        <tissue evidence="5">Testis</tissue>
    </source>
</reference>
<dbReference type="InterPro" id="IPR050208">
    <property type="entry name" value="MHC_class-I_related"/>
</dbReference>
<dbReference type="PROSITE" id="PS00290">
    <property type="entry name" value="IG_MHC"/>
    <property type="match status" value="1"/>
</dbReference>
<dbReference type="Proteomes" id="UP000727407">
    <property type="component" value="Unassembled WGS sequence"/>
</dbReference>
<dbReference type="InterPro" id="IPR011161">
    <property type="entry name" value="MHC_I-like_Ag-recog"/>
</dbReference>
<feature type="non-terminal residue" evidence="5">
    <location>
        <position position="1"/>
    </location>
</feature>
<evidence type="ECO:0000259" key="4">
    <source>
        <dbReference type="PROSITE" id="PS50835"/>
    </source>
</evidence>
<gene>
    <name evidence="5" type="primary">Icpu-UAA</name>
    <name evidence="5" type="ORF">DAT39_016699</name>
</gene>
<dbReference type="OrthoDB" id="8936120at2759"/>
<evidence type="ECO:0000313" key="6">
    <source>
        <dbReference type="Proteomes" id="UP000727407"/>
    </source>
</evidence>
<proteinExistence type="inferred from homology"/>
<dbReference type="InterPro" id="IPR001039">
    <property type="entry name" value="MHC_I_a_a1/a2"/>
</dbReference>
<dbReference type="GO" id="GO:0006955">
    <property type="term" value="P:immune response"/>
    <property type="evidence" value="ECO:0007669"/>
    <property type="project" value="TreeGrafter"/>
</dbReference>
<dbReference type="SMART" id="SM00407">
    <property type="entry name" value="IGc1"/>
    <property type="match status" value="1"/>
</dbReference>
<dbReference type="InterPro" id="IPR007110">
    <property type="entry name" value="Ig-like_dom"/>
</dbReference>